<evidence type="ECO:0000256" key="4">
    <source>
        <dbReference type="ARBA" id="ARBA00023029"/>
    </source>
</evidence>
<dbReference type="Proteomes" id="UP000240042">
    <property type="component" value="Unassembled WGS sequence"/>
</dbReference>
<dbReference type="SUPFAM" id="SSF101904">
    <property type="entry name" value="GyrA/ParC C-terminal domain-like"/>
    <property type="match status" value="1"/>
</dbReference>
<evidence type="ECO:0000259" key="10">
    <source>
        <dbReference type="PROSITE" id="PS52040"/>
    </source>
</evidence>
<gene>
    <name evidence="11" type="ORF">SAMN02745150_00355</name>
</gene>
<dbReference type="GO" id="GO:0005737">
    <property type="term" value="C:cytoplasm"/>
    <property type="evidence" value="ECO:0007669"/>
    <property type="project" value="TreeGrafter"/>
</dbReference>
<proteinExistence type="inferred from homology"/>
<comment type="catalytic activity">
    <reaction evidence="1 7">
        <text>ATP-dependent breakage, passage and rejoining of double-stranded DNA.</text>
        <dbReference type="EC" id="5.6.2.2"/>
    </reaction>
</comment>
<dbReference type="EC" id="5.6.2.2" evidence="3"/>
<reference evidence="12" key="1">
    <citation type="submission" date="2016-10" db="EMBL/GenBank/DDBJ databases">
        <authorList>
            <person name="Varghese N."/>
            <person name="Submissions S."/>
        </authorList>
    </citation>
    <scope>NUCLEOTIDE SEQUENCE [LARGE SCALE GENOMIC DNA]</scope>
    <source>
        <strain evidence="12">ATCC 43811</strain>
    </source>
</reference>
<dbReference type="InterPro" id="IPR013758">
    <property type="entry name" value="Topo_IIA_A/C_ab"/>
</dbReference>
<dbReference type="PANTHER" id="PTHR43493">
    <property type="entry name" value="DNA GYRASE/TOPOISOMERASE SUBUNIT A"/>
    <property type="match status" value="1"/>
</dbReference>
<dbReference type="Pfam" id="PF00521">
    <property type="entry name" value="DNA_topoisoIV"/>
    <property type="match status" value="1"/>
</dbReference>
<dbReference type="AlphaFoldDB" id="A0A1I1D7V0"/>
<dbReference type="InterPro" id="IPR035516">
    <property type="entry name" value="Gyrase/topoIV_suA_C"/>
</dbReference>
<feature type="compositionally biased region" description="Polar residues" evidence="9">
    <location>
        <begin position="827"/>
        <end position="840"/>
    </location>
</feature>
<dbReference type="FunFam" id="3.90.199.10:FF:000001">
    <property type="entry name" value="DNA gyrase subunit A"/>
    <property type="match status" value="1"/>
</dbReference>
<dbReference type="Gene3D" id="1.10.268.10">
    <property type="entry name" value="Topoisomerase, domain 3"/>
    <property type="match status" value="1"/>
</dbReference>
<dbReference type="SMART" id="SM00434">
    <property type="entry name" value="TOP4c"/>
    <property type="match status" value="1"/>
</dbReference>
<feature type="domain" description="Topo IIA-type catalytic" evidence="10">
    <location>
        <begin position="36"/>
        <end position="507"/>
    </location>
</feature>
<dbReference type="CDD" id="cd00187">
    <property type="entry name" value="TOP4c"/>
    <property type="match status" value="1"/>
</dbReference>
<keyword evidence="5 7" id="KW-0238">DNA-binding</keyword>
<keyword evidence="4 7" id="KW-0799">Topoisomerase</keyword>
<evidence type="ECO:0000256" key="7">
    <source>
        <dbReference type="PROSITE-ProRule" id="PRU01384"/>
    </source>
</evidence>
<dbReference type="GO" id="GO:0003918">
    <property type="term" value="F:DNA topoisomerase type II (double strand cut, ATP-hydrolyzing) activity"/>
    <property type="evidence" value="ECO:0007669"/>
    <property type="project" value="UniProtKB-EC"/>
</dbReference>
<dbReference type="InterPro" id="IPR013757">
    <property type="entry name" value="Topo_IIA_A_a_sf"/>
</dbReference>
<evidence type="ECO:0000313" key="11">
    <source>
        <dbReference type="EMBL" id="SFB70462.1"/>
    </source>
</evidence>
<evidence type="ECO:0000256" key="6">
    <source>
        <dbReference type="ARBA" id="ARBA00023235"/>
    </source>
</evidence>
<evidence type="ECO:0000256" key="9">
    <source>
        <dbReference type="SAM" id="MobiDB-lite"/>
    </source>
</evidence>
<dbReference type="Gene3D" id="3.30.1360.40">
    <property type="match status" value="1"/>
</dbReference>
<dbReference type="PROSITE" id="PS52040">
    <property type="entry name" value="TOPO_IIA"/>
    <property type="match status" value="1"/>
</dbReference>
<evidence type="ECO:0000256" key="3">
    <source>
        <dbReference type="ARBA" id="ARBA00012895"/>
    </source>
</evidence>
<dbReference type="NCBIfam" id="NF004044">
    <property type="entry name" value="PRK05561.1"/>
    <property type="match status" value="1"/>
</dbReference>
<dbReference type="GO" id="GO:0006265">
    <property type="term" value="P:DNA topological change"/>
    <property type="evidence" value="ECO:0007669"/>
    <property type="project" value="UniProtKB-UniRule"/>
</dbReference>
<keyword evidence="8" id="KW-0175">Coiled coil</keyword>
<sequence length="840" mass="93982">MSNEFLNDGISPSYFENELETSYLNYAYSVITGRAIPDARDGLKPVHRRILFSMHELGILYDKQTRKCARVVGDVLGKYHPHGDTSVYNAAVRMAQDFSTRYPLIIGQGNFGSIDNDPPAAMRYTEAKLSKVAYYMLNDLEKDTVDFRPNFDDTLEEPMVLPGMFPQLLCNGTEGIAVGFATGIPPHNLKEIVSATSAYLDNEHITLDELMKHIQGPDFPTGGCITNRSNLRNIYETGQGSIRVAGSIHWEEKSHSLVITEIPYQTIKSRIVAEIVALIADEKNKYANTLRHIKEVRDESSKTGMRITVELGKTGDESIANTIKSILYKETRLEINISVNMVSLRENRPELLGLKTLIGSFAEHRRIVVDRRHRFVKRKAEERLHIVNGLLIAQENIDEVIKTIRGSADTKTAKDSLMSQFLLSETQSQAILEMRLQRLTSMEVDRLKEEKIKLTEQIKELTELLENSDKRDALIKKELADMCADIGDGRRTVFGNTDVPQLDNEEFIENKSMHLAISHQGYLFVEIEPSNKTIGRGSKRTGNATGGRKLGEEDYIIASAACNIKDTILFFTSDGKAYSVKGYEIAGYSNGLQVRHTNSVPRLESIEGDIAAVMFVDRFDDQHYIVFASKFGQGVRIPLSLFGNISRSGVIALKLKPGDELMSAVKTTGNDTLLFVKRKGKGFKLDEKLFTPHNRGAMGERAIRVEDEQDSVIGMAVDESDKNVLFVSQTGRGRRVNPKDFSQLTNRGGKGYKLINLRDGEFITDFAYVKENESVFIVSKAGQRATLKASDVTNYASQLLVMKVDDEITALSVVPPEDLELKESKAMTDQQNHGSDSLYE</sequence>
<dbReference type="Pfam" id="PF03989">
    <property type="entry name" value="DNA_gyraseA_C"/>
    <property type="match status" value="4"/>
</dbReference>
<dbReference type="InterPro" id="IPR006691">
    <property type="entry name" value="GyrA/parC_rep"/>
</dbReference>
<evidence type="ECO:0000256" key="5">
    <source>
        <dbReference type="ARBA" id="ARBA00023125"/>
    </source>
</evidence>
<dbReference type="GO" id="GO:0009330">
    <property type="term" value="C:DNA topoisomerase type II (double strand cut, ATP-hydrolyzing) complex"/>
    <property type="evidence" value="ECO:0007669"/>
    <property type="project" value="TreeGrafter"/>
</dbReference>
<dbReference type="EMBL" id="FOKY01000001">
    <property type="protein sequence ID" value="SFB70462.1"/>
    <property type="molecule type" value="Genomic_DNA"/>
</dbReference>
<dbReference type="InterPro" id="IPR050220">
    <property type="entry name" value="Type_II_DNA_Topoisomerases"/>
</dbReference>
<evidence type="ECO:0000313" key="12">
    <source>
        <dbReference type="Proteomes" id="UP000240042"/>
    </source>
</evidence>
<dbReference type="PANTHER" id="PTHR43493:SF5">
    <property type="entry name" value="DNA GYRASE SUBUNIT A, CHLOROPLASTIC_MITOCHONDRIAL"/>
    <property type="match status" value="1"/>
</dbReference>
<protein>
    <recommendedName>
        <fullName evidence="3">DNA topoisomerase (ATP-hydrolyzing)</fullName>
        <ecNumber evidence="3">5.6.2.2</ecNumber>
    </recommendedName>
</protein>
<organism evidence="11 12">
    <name type="scientific">Brevinema andersonii</name>
    <dbReference type="NCBI Taxonomy" id="34097"/>
    <lineage>
        <taxon>Bacteria</taxon>
        <taxon>Pseudomonadati</taxon>
        <taxon>Spirochaetota</taxon>
        <taxon>Spirochaetia</taxon>
        <taxon>Brevinematales</taxon>
        <taxon>Brevinemataceae</taxon>
        <taxon>Brevinema</taxon>
    </lineage>
</organism>
<comment type="similarity">
    <text evidence="2">Belongs to the type II topoisomerase GyrA/ParC subunit family.</text>
</comment>
<dbReference type="STRING" id="34097.SAMN02745150_00355"/>
<evidence type="ECO:0000256" key="8">
    <source>
        <dbReference type="SAM" id="Coils"/>
    </source>
</evidence>
<dbReference type="Gene3D" id="3.90.199.10">
    <property type="entry name" value="Topoisomerase II, domain 5"/>
    <property type="match status" value="1"/>
</dbReference>
<dbReference type="InterPro" id="IPR013760">
    <property type="entry name" value="Topo_IIA-like_dom_sf"/>
</dbReference>
<dbReference type="SUPFAM" id="SSF56719">
    <property type="entry name" value="Type II DNA topoisomerase"/>
    <property type="match status" value="1"/>
</dbReference>
<feature type="active site" description="O-(5'-phospho-DNA)-tyrosine intermediate" evidence="7">
    <location>
        <position position="124"/>
    </location>
</feature>
<dbReference type="GO" id="GO:0005524">
    <property type="term" value="F:ATP binding"/>
    <property type="evidence" value="ECO:0007669"/>
    <property type="project" value="InterPro"/>
</dbReference>
<feature type="coiled-coil region" evidence="8">
    <location>
        <begin position="444"/>
        <end position="471"/>
    </location>
</feature>
<evidence type="ECO:0000256" key="1">
    <source>
        <dbReference type="ARBA" id="ARBA00000185"/>
    </source>
</evidence>
<dbReference type="InterPro" id="IPR002205">
    <property type="entry name" value="Topo_IIA_dom_A"/>
</dbReference>
<dbReference type="GO" id="GO:0003677">
    <property type="term" value="F:DNA binding"/>
    <property type="evidence" value="ECO:0007669"/>
    <property type="project" value="UniProtKB-UniRule"/>
</dbReference>
<feature type="region of interest" description="Disordered" evidence="9">
    <location>
        <begin position="821"/>
        <end position="840"/>
    </location>
</feature>
<accession>A0A1I1D7V0</accession>
<evidence type="ECO:0000256" key="2">
    <source>
        <dbReference type="ARBA" id="ARBA00008263"/>
    </source>
</evidence>
<keyword evidence="12" id="KW-1185">Reference proteome</keyword>
<dbReference type="FunFam" id="1.10.268.10:FF:000001">
    <property type="entry name" value="DNA gyrase subunit A"/>
    <property type="match status" value="1"/>
</dbReference>
<keyword evidence="6 7" id="KW-0413">Isomerase</keyword>
<dbReference type="OrthoDB" id="9806486at2"/>
<dbReference type="RefSeq" id="WP_092317782.1">
    <property type="nucleotide sequence ID" value="NZ_FOKY01000001.1"/>
</dbReference>
<name>A0A1I1D7V0_BREAD</name>
<dbReference type="Gene3D" id="2.120.10.90">
    <property type="entry name" value="DNA gyrase/topoisomerase IV, subunit A, C-terminal"/>
    <property type="match status" value="1"/>
</dbReference>